<dbReference type="EMBL" id="CP028901">
    <property type="protein sequence ID" value="AWB33199.1"/>
    <property type="molecule type" value="Genomic_DNA"/>
</dbReference>
<organism evidence="1 2">
    <name type="scientific">Orrella marina</name>
    <dbReference type="NCBI Taxonomy" id="2163011"/>
    <lineage>
        <taxon>Bacteria</taxon>
        <taxon>Pseudomonadati</taxon>
        <taxon>Pseudomonadota</taxon>
        <taxon>Betaproteobacteria</taxon>
        <taxon>Burkholderiales</taxon>
        <taxon>Alcaligenaceae</taxon>
        <taxon>Orrella</taxon>
    </lineage>
</organism>
<reference evidence="1 2" key="1">
    <citation type="submission" date="2018-04" db="EMBL/GenBank/DDBJ databases">
        <title>Bordetella sp. HZ20 isolated from seawater.</title>
        <authorList>
            <person name="Sun C."/>
        </authorList>
    </citation>
    <scope>NUCLEOTIDE SEQUENCE [LARGE SCALE GENOMIC DNA]</scope>
    <source>
        <strain evidence="1 2">HZ20</strain>
    </source>
</reference>
<accession>A0A2R4XHJ8</accession>
<dbReference type="KEGG" id="boz:DBV39_05160"/>
<keyword evidence="2" id="KW-1185">Reference proteome</keyword>
<evidence type="ECO:0000313" key="1">
    <source>
        <dbReference type="EMBL" id="AWB33199.1"/>
    </source>
</evidence>
<protein>
    <submittedName>
        <fullName evidence="1">Uncharacterized protein</fullName>
    </submittedName>
</protein>
<name>A0A2R4XHJ8_9BURK</name>
<proteinExistence type="predicted"/>
<gene>
    <name evidence="1" type="ORF">DBV39_05160</name>
</gene>
<dbReference type="AlphaFoldDB" id="A0A2R4XHJ8"/>
<evidence type="ECO:0000313" key="2">
    <source>
        <dbReference type="Proteomes" id="UP000244571"/>
    </source>
</evidence>
<sequence>MLSPAKKAPTDPKKKPDRTIPIVARSYPEGIKGIRIVPGQASTWLVLCSCQAWRWRSCLSVGIVESAFPCLLYYWLYELYEFYWLYCDCFSPLTDH</sequence>
<dbReference type="Proteomes" id="UP000244571">
    <property type="component" value="Chromosome"/>
</dbReference>